<sequence>MSEAIPLPVEVDPVSGQWSVDGLPMILVPRHLITNNLHAVEERIGYDASTTLFRAPGYHSAQQWCAHQAARHGLKGAAVVRHYLEHMSRRGWGRFTIEELDLDRGRARVRLDDSALAARAVGPQRSACYMFAGWLEGAVDHVRPRDATGVRSREIRCRAAGAEHCLFTVDET</sequence>
<gene>
    <name evidence="2" type="ORF">BV401_01590</name>
</gene>
<dbReference type="RefSeq" id="WP_069869531.1">
    <property type="nucleotide sequence ID" value="NZ_CP019458.1"/>
</dbReference>
<evidence type="ECO:0000259" key="1">
    <source>
        <dbReference type="SMART" id="SM00989"/>
    </source>
</evidence>
<dbReference type="SMART" id="SM00989">
    <property type="entry name" value="V4R"/>
    <property type="match status" value="1"/>
</dbReference>
<organism evidence="2 3">
    <name type="scientific">Streptomyces autolyticus</name>
    <dbReference type="NCBI Taxonomy" id="75293"/>
    <lineage>
        <taxon>Bacteria</taxon>
        <taxon>Bacillati</taxon>
        <taxon>Actinomycetota</taxon>
        <taxon>Actinomycetes</taxon>
        <taxon>Kitasatosporales</taxon>
        <taxon>Streptomycetaceae</taxon>
        <taxon>Streptomyces</taxon>
    </lineage>
</organism>
<dbReference type="InterPro" id="IPR004096">
    <property type="entry name" value="V4R"/>
</dbReference>
<dbReference type="Proteomes" id="UP000187851">
    <property type="component" value="Chromosome"/>
</dbReference>
<protein>
    <recommendedName>
        <fullName evidence="1">4-vinyl reductase 4VR domain-containing protein</fullName>
    </recommendedName>
</protein>
<keyword evidence="3" id="KW-1185">Reference proteome</keyword>
<accession>A0ABM6H6C6</accession>
<dbReference type="EMBL" id="CP019458">
    <property type="protein sequence ID" value="AQA09379.1"/>
    <property type="molecule type" value="Genomic_DNA"/>
</dbReference>
<dbReference type="Gene3D" id="3.30.1380.20">
    <property type="entry name" value="Trafficking protein particle complex subunit 3"/>
    <property type="match status" value="1"/>
</dbReference>
<dbReference type="InterPro" id="IPR045987">
    <property type="entry name" value="DUF5943"/>
</dbReference>
<evidence type="ECO:0000313" key="3">
    <source>
        <dbReference type="Proteomes" id="UP000187851"/>
    </source>
</evidence>
<dbReference type="GeneID" id="303175338"/>
<proteinExistence type="predicted"/>
<feature type="domain" description="4-vinyl reductase 4VR" evidence="1">
    <location>
        <begin position="106"/>
        <end position="171"/>
    </location>
</feature>
<reference evidence="2 3" key="1">
    <citation type="journal article" date="2017" name="J. Biotechnol.">
        <title>The complete genome sequence of Streptomyces autolyticus CGMCC 0516, the producer of geldanamycin, autolytimycin, reblastatin and elaiophylin.</title>
        <authorList>
            <person name="Yin M."/>
            <person name="Jiang M."/>
            <person name="Ren Z."/>
            <person name="Dong Y."/>
            <person name="Lu T."/>
        </authorList>
    </citation>
    <scope>NUCLEOTIDE SEQUENCE [LARGE SCALE GENOMIC DNA]</scope>
    <source>
        <strain evidence="2 3">CGMCC0516</strain>
    </source>
</reference>
<dbReference type="InterPro" id="IPR024096">
    <property type="entry name" value="NO_sig/Golgi_transp_ligand-bd"/>
</dbReference>
<dbReference type="Pfam" id="PF19367">
    <property type="entry name" value="DUF5943"/>
    <property type="match status" value="1"/>
</dbReference>
<dbReference type="Pfam" id="PF02830">
    <property type="entry name" value="V4R"/>
    <property type="match status" value="1"/>
</dbReference>
<dbReference type="SUPFAM" id="SSF111126">
    <property type="entry name" value="Ligand-binding domain in the NO signalling and Golgi transport"/>
    <property type="match status" value="1"/>
</dbReference>
<name>A0ABM6H6C6_9ACTN</name>
<evidence type="ECO:0000313" key="2">
    <source>
        <dbReference type="EMBL" id="AQA09379.1"/>
    </source>
</evidence>
<dbReference type="PANTHER" id="PTHR35090:SF1">
    <property type="entry name" value="SLR0144 PROTEIN"/>
    <property type="match status" value="1"/>
</dbReference>
<dbReference type="PANTHER" id="PTHR35090">
    <property type="entry name" value="DNA-DIRECTED RNA POLYMERASE SUBUNIT I"/>
    <property type="match status" value="1"/>
</dbReference>